<dbReference type="InterPro" id="IPR001155">
    <property type="entry name" value="OxRdtase_FMN_N"/>
</dbReference>
<sequence length="384" mass="43205">MIKQLFEKGNIGHKITRNRFVAQPMEGNCADKGGSVSQLTINKYKNLAEGNWGIIIVEALSVTPTSLARKNALVLNEKNLDGFKKLVNEIKLINPEALILFQITHSGSISNPNFSEQVAISPLSEGRLLSTDEIEKIKEGFVKCARLAEEAGADGIDYKSCHGYLGAEILRPMNIRNDKWGGSWENRTRFLREGIEEISANRKRNDFLIGCRISMYEGMRGCEGTSAPEELIEDLSEQIALLQLLNKLKMDYVNISAGIPAKTPTLTRPVQSAALMYLHHLRYTQFAKQTLSNTNMKVIGSAYSILREDAFKVAEEMLSKHYTDFVGWGRQTLADPLMPKKLEYGESINFCTACSGCSKMMIKQINVGCIMFDEHYKRYWKENL</sequence>
<dbReference type="PANTHER" id="PTHR43656:SF2">
    <property type="entry name" value="BINDING OXIDOREDUCTASE, PUTATIVE (AFU_ORTHOLOGUE AFUA_2G08260)-RELATED"/>
    <property type="match status" value="1"/>
</dbReference>
<dbReference type="GO" id="GO:0016491">
    <property type="term" value="F:oxidoreductase activity"/>
    <property type="evidence" value="ECO:0007669"/>
    <property type="project" value="UniProtKB-KW"/>
</dbReference>
<dbReference type="AlphaFoldDB" id="A0A1Y3YWQ9"/>
<dbReference type="InterPro" id="IPR051799">
    <property type="entry name" value="NADH_flavin_oxidoreductase"/>
</dbReference>
<evidence type="ECO:0000256" key="1">
    <source>
        <dbReference type="ARBA" id="ARBA00022630"/>
    </source>
</evidence>
<dbReference type="SUPFAM" id="SSF51395">
    <property type="entry name" value="FMN-linked oxidoreductases"/>
    <property type="match status" value="1"/>
</dbReference>
<dbReference type="GeneID" id="61677535"/>
<dbReference type="RefSeq" id="WP_087426661.1">
    <property type="nucleotide sequence ID" value="NZ_DAWDRE010000014.1"/>
</dbReference>
<comment type="caution">
    <text evidence="4">The sequence shown here is derived from an EMBL/GenBank/DDBJ whole genome shotgun (WGS) entry which is preliminary data.</text>
</comment>
<dbReference type="EMBL" id="NFII01000016">
    <property type="protein sequence ID" value="OUN99917.1"/>
    <property type="molecule type" value="Genomic_DNA"/>
</dbReference>
<dbReference type="Gene3D" id="3.20.20.70">
    <property type="entry name" value="Aldolase class I"/>
    <property type="match status" value="1"/>
</dbReference>
<organism evidence="4 5">
    <name type="scientific">Bacteroides clarus</name>
    <dbReference type="NCBI Taxonomy" id="626929"/>
    <lineage>
        <taxon>Bacteria</taxon>
        <taxon>Pseudomonadati</taxon>
        <taxon>Bacteroidota</taxon>
        <taxon>Bacteroidia</taxon>
        <taxon>Bacteroidales</taxon>
        <taxon>Bacteroidaceae</taxon>
        <taxon>Bacteroides</taxon>
    </lineage>
</organism>
<evidence type="ECO:0000256" key="2">
    <source>
        <dbReference type="ARBA" id="ARBA00023002"/>
    </source>
</evidence>
<protein>
    <recommendedName>
        <fullName evidence="3">NADH:flavin oxidoreductase/NADH oxidase N-terminal domain-containing protein</fullName>
    </recommendedName>
</protein>
<gene>
    <name evidence="4" type="ORF">B5F97_14295</name>
</gene>
<dbReference type="GO" id="GO:0010181">
    <property type="term" value="F:FMN binding"/>
    <property type="evidence" value="ECO:0007669"/>
    <property type="project" value="InterPro"/>
</dbReference>
<dbReference type="PANTHER" id="PTHR43656">
    <property type="entry name" value="BINDING OXIDOREDUCTASE, PUTATIVE (AFU_ORTHOLOGUE AFUA_2G08260)-RELATED"/>
    <property type="match status" value="1"/>
</dbReference>
<dbReference type="Pfam" id="PF00724">
    <property type="entry name" value="Oxidored_FMN"/>
    <property type="match status" value="1"/>
</dbReference>
<keyword evidence="1" id="KW-0285">Flavoprotein</keyword>
<evidence type="ECO:0000259" key="3">
    <source>
        <dbReference type="Pfam" id="PF00724"/>
    </source>
</evidence>
<feature type="domain" description="NADH:flavin oxidoreductase/NADH oxidase N-terminal" evidence="3">
    <location>
        <begin position="5"/>
        <end position="346"/>
    </location>
</feature>
<dbReference type="Proteomes" id="UP000195386">
    <property type="component" value="Unassembled WGS sequence"/>
</dbReference>
<accession>A0A1Y3YWQ9</accession>
<name>A0A1Y3YWQ9_9BACE</name>
<dbReference type="InterPro" id="IPR013785">
    <property type="entry name" value="Aldolase_TIM"/>
</dbReference>
<keyword evidence="2" id="KW-0560">Oxidoreductase</keyword>
<proteinExistence type="predicted"/>
<evidence type="ECO:0000313" key="4">
    <source>
        <dbReference type="EMBL" id="OUN99917.1"/>
    </source>
</evidence>
<reference evidence="5" key="1">
    <citation type="submission" date="2017-04" db="EMBL/GenBank/DDBJ databases">
        <title>Function of individual gut microbiota members based on whole genome sequencing of pure cultures obtained from chicken caecum.</title>
        <authorList>
            <person name="Medvecky M."/>
            <person name="Cejkova D."/>
            <person name="Polansky O."/>
            <person name="Karasova D."/>
            <person name="Kubasova T."/>
            <person name="Cizek A."/>
            <person name="Rychlik I."/>
        </authorList>
    </citation>
    <scope>NUCLEOTIDE SEQUENCE [LARGE SCALE GENOMIC DNA]</scope>
    <source>
        <strain evidence="5">An43</strain>
    </source>
</reference>
<evidence type="ECO:0000313" key="5">
    <source>
        <dbReference type="Proteomes" id="UP000195386"/>
    </source>
</evidence>